<sequence>MEKIALLRGVTPVGKNKISRVSYLIKILMATGLSLVQMYIQSGNIIFYNTIKNKIGANLAVIIKH</sequence>
<evidence type="ECO:0000313" key="3">
    <source>
        <dbReference type="Proteomes" id="UP000269331"/>
    </source>
</evidence>
<name>A0A2Z5TTG4_9STRE</name>
<keyword evidence="1" id="KW-0472">Membrane</keyword>
<dbReference type="AlphaFoldDB" id="A0A2Z5TTG4"/>
<keyword evidence="1" id="KW-1133">Transmembrane helix</keyword>
<dbReference type="SUPFAM" id="SSF160379">
    <property type="entry name" value="SP0830-like"/>
    <property type="match status" value="1"/>
</dbReference>
<evidence type="ECO:0000313" key="2">
    <source>
        <dbReference type="EMBL" id="BBA93454.1"/>
    </source>
</evidence>
<feature type="transmembrane region" description="Helical" evidence="1">
    <location>
        <begin position="21"/>
        <end position="40"/>
    </location>
</feature>
<evidence type="ECO:0000256" key="1">
    <source>
        <dbReference type="SAM" id="Phobius"/>
    </source>
</evidence>
<organism evidence="2 3">
    <name type="scientific">Streptococcus ruminantium</name>
    <dbReference type="NCBI Taxonomy" id="1917441"/>
    <lineage>
        <taxon>Bacteria</taxon>
        <taxon>Bacillati</taxon>
        <taxon>Bacillota</taxon>
        <taxon>Bacilli</taxon>
        <taxon>Lactobacillales</taxon>
        <taxon>Streptococcaceae</taxon>
        <taxon>Streptococcus</taxon>
    </lineage>
</organism>
<protein>
    <submittedName>
        <fullName evidence="2">DUF1697 domain-containing protein</fullName>
    </submittedName>
</protein>
<reference evidence="2 3" key="1">
    <citation type="journal article" date="2018" name="Genome Biol. Evol.">
        <title>Complete Genome Sequence of Streptococcus ruminantium sp. nov. GUT-187T (=DSM 104980T =JCM 31869T), the Type Strain of S. ruminantium, and Comparison with Genome Sequences of Streptococcus suis Strains.</title>
        <authorList>
            <person name="Tohya M."/>
            <person name="Sekizaki T."/>
            <person name="Miyoshi-Akiyama T."/>
        </authorList>
    </citation>
    <scope>NUCLEOTIDE SEQUENCE [LARGE SCALE GENOMIC DNA]</scope>
    <source>
        <strain evidence="2 3">GUT187T</strain>
    </source>
</reference>
<dbReference type="Pfam" id="PF08002">
    <property type="entry name" value="DUF1697"/>
    <property type="match status" value="1"/>
</dbReference>
<dbReference type="Gene3D" id="3.30.70.1280">
    <property type="entry name" value="SP0830-like domains"/>
    <property type="match status" value="1"/>
</dbReference>
<dbReference type="Proteomes" id="UP000269331">
    <property type="component" value="Chromosome"/>
</dbReference>
<gene>
    <name evidence="2" type="ORF">SR187_9265</name>
</gene>
<dbReference type="EMBL" id="AP018400">
    <property type="protein sequence ID" value="BBA93454.1"/>
    <property type="molecule type" value="Genomic_DNA"/>
</dbReference>
<keyword evidence="1" id="KW-0812">Transmembrane</keyword>
<accession>A0A2Z5TTG4</accession>
<dbReference type="InterPro" id="IPR012545">
    <property type="entry name" value="DUF1697"/>
</dbReference>
<dbReference type="KEGG" id="srq:SR187_9265"/>
<proteinExistence type="predicted"/>